<dbReference type="PROSITE" id="PS00557">
    <property type="entry name" value="FMN_HYDROXY_ACID_DH_1"/>
    <property type="match status" value="1"/>
</dbReference>
<accession>A0ABV8F5A7</accession>
<sequence>MNAADAAVCVADVERLAGDLLPPDIRDFVAGGGGDESAQAANRACLDRVRLVPRVLTSADGADTAGRLLHGTAAMPVAVAPMAYQRLCHPDGELAMARAAGKAGVPFTAATLSSVPIEEIAAVAGTLWFQLYWLRDRGLVLDLLARAERAGCTALVLTVDVPVPARRPRDMRNGFTLPASVVAANLPEGTGSAAHVPMPHESAVASHTGIMFENTLGWDDLAWLRGHTGLPVVLKGVLDPGDAVRAVEAGVSAVVVSNHGGRQLAGAVPSIVALPGVVEAVAGRCEVLFDSGVRSGTDVLRALAYGAAGVLLGRPLLWGLAMDGEAGAGLVLDLLRAELREAMLLTGCADLSAARTLGTVLL</sequence>
<evidence type="ECO:0000256" key="3">
    <source>
        <dbReference type="ARBA" id="ARBA00022643"/>
    </source>
</evidence>
<dbReference type="InterPro" id="IPR008259">
    <property type="entry name" value="FMN_hydac_DH_AS"/>
</dbReference>
<evidence type="ECO:0000313" key="8">
    <source>
        <dbReference type="Proteomes" id="UP001595698"/>
    </source>
</evidence>
<dbReference type="Pfam" id="PF01070">
    <property type="entry name" value="FMN_dh"/>
    <property type="match status" value="1"/>
</dbReference>
<dbReference type="PROSITE" id="PS51349">
    <property type="entry name" value="FMN_HYDROXY_ACID_DH_2"/>
    <property type="match status" value="1"/>
</dbReference>
<evidence type="ECO:0000256" key="2">
    <source>
        <dbReference type="ARBA" id="ARBA00022630"/>
    </source>
</evidence>
<dbReference type="InterPro" id="IPR012133">
    <property type="entry name" value="Alpha-hydoxy_acid_DH_FMN"/>
</dbReference>
<evidence type="ECO:0000313" key="7">
    <source>
        <dbReference type="EMBL" id="MFC3983807.1"/>
    </source>
</evidence>
<keyword evidence="3" id="KW-0288">FMN</keyword>
<evidence type="ECO:0000256" key="4">
    <source>
        <dbReference type="ARBA" id="ARBA00023002"/>
    </source>
</evidence>
<comment type="similarity">
    <text evidence="5">Belongs to the FMN-dependent alpha-hydroxy acid dehydrogenase family.</text>
</comment>
<protein>
    <submittedName>
        <fullName evidence="7">Alpha-hydroxy acid oxidase</fullName>
        <ecNumber evidence="7">1.-.-.-</ecNumber>
    </submittedName>
</protein>
<evidence type="ECO:0000256" key="1">
    <source>
        <dbReference type="ARBA" id="ARBA00001917"/>
    </source>
</evidence>
<comment type="caution">
    <text evidence="7">The sequence shown here is derived from an EMBL/GenBank/DDBJ whole genome shotgun (WGS) entry which is preliminary data.</text>
</comment>
<reference evidence="8" key="1">
    <citation type="journal article" date="2019" name="Int. J. Syst. Evol. Microbiol.">
        <title>The Global Catalogue of Microorganisms (GCM) 10K type strain sequencing project: providing services to taxonomists for standard genome sequencing and annotation.</title>
        <authorList>
            <consortium name="The Broad Institute Genomics Platform"/>
            <consortium name="The Broad Institute Genome Sequencing Center for Infectious Disease"/>
            <person name="Wu L."/>
            <person name="Ma J."/>
        </authorList>
    </citation>
    <scope>NUCLEOTIDE SEQUENCE [LARGE SCALE GENOMIC DNA]</scope>
    <source>
        <strain evidence="8">TBRC 7912</strain>
    </source>
</reference>
<dbReference type="InterPro" id="IPR000262">
    <property type="entry name" value="FMN-dep_DH"/>
</dbReference>
<comment type="cofactor">
    <cofactor evidence="1">
        <name>FMN</name>
        <dbReference type="ChEBI" id="CHEBI:58210"/>
    </cofactor>
</comment>
<dbReference type="PANTHER" id="PTHR10578">
    <property type="entry name" value="S -2-HYDROXY-ACID OXIDASE-RELATED"/>
    <property type="match status" value="1"/>
</dbReference>
<dbReference type="InterPro" id="IPR037396">
    <property type="entry name" value="FMN_HAD"/>
</dbReference>
<keyword evidence="8" id="KW-1185">Reference proteome</keyword>
<dbReference type="EC" id="1.-.-.-" evidence="7"/>
<dbReference type="RefSeq" id="WP_386193166.1">
    <property type="nucleotide sequence ID" value="NZ_JBHSBC010000032.1"/>
</dbReference>
<evidence type="ECO:0000259" key="6">
    <source>
        <dbReference type="PROSITE" id="PS51349"/>
    </source>
</evidence>
<dbReference type="SUPFAM" id="SSF51395">
    <property type="entry name" value="FMN-linked oxidoreductases"/>
    <property type="match status" value="1"/>
</dbReference>
<dbReference type="Gene3D" id="3.20.20.70">
    <property type="entry name" value="Aldolase class I"/>
    <property type="match status" value="1"/>
</dbReference>
<dbReference type="CDD" id="cd02809">
    <property type="entry name" value="alpha_hydroxyacid_oxid_FMN"/>
    <property type="match status" value="1"/>
</dbReference>
<dbReference type="PIRSF" id="PIRSF000138">
    <property type="entry name" value="Al-hdrx_acd_dh"/>
    <property type="match status" value="1"/>
</dbReference>
<keyword evidence="4 7" id="KW-0560">Oxidoreductase</keyword>
<dbReference type="EMBL" id="JBHSBC010000032">
    <property type="protein sequence ID" value="MFC3983807.1"/>
    <property type="molecule type" value="Genomic_DNA"/>
</dbReference>
<gene>
    <name evidence="7" type="ORF">ACFOYY_27000</name>
</gene>
<dbReference type="GO" id="GO:0016491">
    <property type="term" value="F:oxidoreductase activity"/>
    <property type="evidence" value="ECO:0007669"/>
    <property type="project" value="UniProtKB-KW"/>
</dbReference>
<feature type="domain" description="FMN hydroxy acid dehydrogenase" evidence="6">
    <location>
        <begin position="2"/>
        <end position="362"/>
    </location>
</feature>
<dbReference type="PANTHER" id="PTHR10578:SF107">
    <property type="entry name" value="2-HYDROXYACID OXIDASE 1"/>
    <property type="match status" value="1"/>
</dbReference>
<proteinExistence type="inferred from homology"/>
<evidence type="ECO:0000256" key="5">
    <source>
        <dbReference type="ARBA" id="ARBA00024042"/>
    </source>
</evidence>
<organism evidence="7 8">
    <name type="scientific">Streptosporangium jomthongense</name>
    <dbReference type="NCBI Taxonomy" id="1193683"/>
    <lineage>
        <taxon>Bacteria</taxon>
        <taxon>Bacillati</taxon>
        <taxon>Actinomycetota</taxon>
        <taxon>Actinomycetes</taxon>
        <taxon>Streptosporangiales</taxon>
        <taxon>Streptosporangiaceae</taxon>
        <taxon>Streptosporangium</taxon>
    </lineage>
</organism>
<name>A0ABV8F5A7_9ACTN</name>
<dbReference type="InterPro" id="IPR013785">
    <property type="entry name" value="Aldolase_TIM"/>
</dbReference>
<keyword evidence="2" id="KW-0285">Flavoprotein</keyword>
<dbReference type="Proteomes" id="UP001595698">
    <property type="component" value="Unassembled WGS sequence"/>
</dbReference>